<sequence>MDIAHKVVAGSLGVASIYLTGSFLFNTFNIVRQSKEGPPPNARVNVEAQEAANTAGASTTLSNGSSASP</sequence>
<dbReference type="RefSeq" id="XP_013755792.1">
    <property type="nucleotide sequence ID" value="XM_013900338.1"/>
</dbReference>
<dbReference type="EMBL" id="GL349469">
    <property type="protein sequence ID" value="KNC51654.1"/>
    <property type="molecule type" value="Genomic_DNA"/>
</dbReference>
<keyword evidence="2" id="KW-1133">Transmembrane helix</keyword>
<evidence type="ECO:0000313" key="4">
    <source>
        <dbReference type="Proteomes" id="UP000054408"/>
    </source>
</evidence>
<keyword evidence="4" id="KW-1185">Reference proteome</keyword>
<proteinExistence type="predicted"/>
<organism evidence="3 4">
    <name type="scientific">Thecamonas trahens ATCC 50062</name>
    <dbReference type="NCBI Taxonomy" id="461836"/>
    <lineage>
        <taxon>Eukaryota</taxon>
        <taxon>Apusozoa</taxon>
        <taxon>Apusomonadida</taxon>
        <taxon>Apusomonadidae</taxon>
        <taxon>Thecamonas</taxon>
    </lineage>
</organism>
<dbReference type="OrthoDB" id="760831at2759"/>
<evidence type="ECO:0000256" key="1">
    <source>
        <dbReference type="SAM" id="MobiDB-lite"/>
    </source>
</evidence>
<dbReference type="AlphaFoldDB" id="A0A0L0DH36"/>
<dbReference type="Proteomes" id="UP000054408">
    <property type="component" value="Unassembled WGS sequence"/>
</dbReference>
<feature type="transmembrane region" description="Helical" evidence="2">
    <location>
        <begin position="7"/>
        <end position="25"/>
    </location>
</feature>
<reference evidence="3 4" key="1">
    <citation type="submission" date="2010-05" db="EMBL/GenBank/DDBJ databases">
        <title>The Genome Sequence of Thecamonas trahens ATCC 50062.</title>
        <authorList>
            <consortium name="The Broad Institute Genome Sequencing Platform"/>
            <person name="Russ C."/>
            <person name="Cuomo C."/>
            <person name="Shea T."/>
            <person name="Young S.K."/>
            <person name="Zeng Q."/>
            <person name="Koehrsen M."/>
            <person name="Haas B."/>
            <person name="Borodovsky M."/>
            <person name="Guigo R."/>
            <person name="Alvarado L."/>
            <person name="Berlin A."/>
            <person name="Bochicchio J."/>
            <person name="Borenstein D."/>
            <person name="Chapman S."/>
            <person name="Chen Z."/>
            <person name="Freedman E."/>
            <person name="Gellesch M."/>
            <person name="Goldberg J."/>
            <person name="Griggs A."/>
            <person name="Gujja S."/>
            <person name="Heilman E."/>
            <person name="Heiman D."/>
            <person name="Hepburn T."/>
            <person name="Howarth C."/>
            <person name="Jen D."/>
            <person name="Larson L."/>
            <person name="Mehta T."/>
            <person name="Park D."/>
            <person name="Pearson M."/>
            <person name="Roberts A."/>
            <person name="Saif S."/>
            <person name="Shenoy N."/>
            <person name="Sisk P."/>
            <person name="Stolte C."/>
            <person name="Sykes S."/>
            <person name="Thomson T."/>
            <person name="Walk T."/>
            <person name="White J."/>
            <person name="Yandava C."/>
            <person name="Burger G."/>
            <person name="Gray M.W."/>
            <person name="Holland P.W.H."/>
            <person name="King N."/>
            <person name="Lang F.B.F."/>
            <person name="Roger A.J."/>
            <person name="Ruiz-Trillo I."/>
            <person name="Lander E."/>
            <person name="Nusbaum C."/>
        </authorList>
    </citation>
    <scope>NUCLEOTIDE SEQUENCE [LARGE SCALE GENOMIC DNA]</scope>
    <source>
        <strain evidence="3 4">ATCC 50062</strain>
    </source>
</reference>
<feature type="region of interest" description="Disordered" evidence="1">
    <location>
        <begin position="49"/>
        <end position="69"/>
    </location>
</feature>
<protein>
    <submittedName>
        <fullName evidence="3">Uncharacterized protein</fullName>
    </submittedName>
</protein>
<keyword evidence="2" id="KW-0812">Transmembrane</keyword>
<dbReference type="GeneID" id="25566576"/>
<evidence type="ECO:0000256" key="2">
    <source>
        <dbReference type="SAM" id="Phobius"/>
    </source>
</evidence>
<accession>A0A0L0DH36</accession>
<evidence type="ECO:0000313" key="3">
    <source>
        <dbReference type="EMBL" id="KNC51654.1"/>
    </source>
</evidence>
<gene>
    <name evidence="3" type="ORF">AMSG_07717</name>
</gene>
<name>A0A0L0DH36_THETB</name>
<keyword evidence="2" id="KW-0472">Membrane</keyword>
<feature type="compositionally biased region" description="Polar residues" evidence="1">
    <location>
        <begin position="51"/>
        <end position="69"/>
    </location>
</feature>